<sequence>MTGSADFSSLERPVLEAAPLLLGALLRHDGVTVRITEVEAYGGADDPGSHAAGGLTPRSRVMFGPAGRLYVFLSYGTNFCANVVTGPEGSASAVLLRGGEVVDGLDVAKRRRGTKVEKELTRGPGKLCSALNIRLKENRADLSAGPVFLELGEPIDPELVSSGPRVGLTNGADLPWRFWITGDPTVSAYRPAKTARRS</sequence>
<dbReference type="PANTHER" id="PTHR10429">
    <property type="entry name" value="DNA-3-METHYLADENINE GLYCOSYLASE"/>
    <property type="match status" value="1"/>
</dbReference>
<proteinExistence type="inferred from homology"/>
<dbReference type="CDD" id="cd00540">
    <property type="entry name" value="AAG"/>
    <property type="match status" value="1"/>
</dbReference>
<dbReference type="Proteomes" id="UP000276542">
    <property type="component" value="Unassembled WGS sequence"/>
</dbReference>
<dbReference type="GO" id="GO:0006284">
    <property type="term" value="P:base-excision repair"/>
    <property type="evidence" value="ECO:0007669"/>
    <property type="project" value="InterPro"/>
</dbReference>
<protein>
    <recommendedName>
        <fullName evidence="5">Putative 3-methyladenine DNA glycosylase</fullName>
        <ecNumber evidence="5">3.2.2.-</ecNumber>
    </recommendedName>
</protein>
<dbReference type="HAMAP" id="MF_00527">
    <property type="entry name" value="3MGH"/>
    <property type="match status" value="1"/>
</dbReference>
<dbReference type="RefSeq" id="WP_120061275.1">
    <property type="nucleotide sequence ID" value="NZ_QYRP01000002.1"/>
</dbReference>
<reference evidence="7" key="1">
    <citation type="submission" date="2018-09" db="EMBL/GenBank/DDBJ databases">
        <authorList>
            <person name="Zhu H."/>
        </authorList>
    </citation>
    <scope>NUCLEOTIDE SEQUENCE [LARGE SCALE GENOMIC DNA]</scope>
    <source>
        <strain evidence="7">K1W22B-1</strain>
    </source>
</reference>
<organism evidence="6 7">
    <name type="scientific">Nocardioides cavernaquae</name>
    <dbReference type="NCBI Taxonomy" id="2321396"/>
    <lineage>
        <taxon>Bacteria</taxon>
        <taxon>Bacillati</taxon>
        <taxon>Actinomycetota</taxon>
        <taxon>Actinomycetes</taxon>
        <taxon>Propionibacteriales</taxon>
        <taxon>Nocardioidaceae</taxon>
        <taxon>Nocardioides</taxon>
    </lineage>
</organism>
<keyword evidence="7" id="KW-1185">Reference proteome</keyword>
<dbReference type="EMBL" id="QYRP01000002">
    <property type="protein sequence ID" value="RJS47309.1"/>
    <property type="molecule type" value="Genomic_DNA"/>
</dbReference>
<evidence type="ECO:0000256" key="2">
    <source>
        <dbReference type="ARBA" id="ARBA00022763"/>
    </source>
</evidence>
<dbReference type="AlphaFoldDB" id="A0A3A5H9I8"/>
<dbReference type="InterPro" id="IPR036995">
    <property type="entry name" value="MPG_sf"/>
</dbReference>
<dbReference type="SUPFAM" id="SSF50486">
    <property type="entry name" value="FMT C-terminal domain-like"/>
    <property type="match status" value="1"/>
</dbReference>
<evidence type="ECO:0000313" key="7">
    <source>
        <dbReference type="Proteomes" id="UP000276542"/>
    </source>
</evidence>
<dbReference type="OrthoDB" id="9794313at2"/>
<keyword evidence="4 5" id="KW-0234">DNA repair</keyword>
<dbReference type="EC" id="3.2.2.-" evidence="5"/>
<dbReference type="Gene3D" id="3.10.300.10">
    <property type="entry name" value="Methylpurine-DNA glycosylase (MPG)"/>
    <property type="match status" value="1"/>
</dbReference>
<dbReference type="GO" id="GO:0003677">
    <property type="term" value="F:DNA binding"/>
    <property type="evidence" value="ECO:0007669"/>
    <property type="project" value="InterPro"/>
</dbReference>
<evidence type="ECO:0000256" key="3">
    <source>
        <dbReference type="ARBA" id="ARBA00022801"/>
    </source>
</evidence>
<dbReference type="PANTHER" id="PTHR10429:SF0">
    <property type="entry name" value="DNA-3-METHYLADENINE GLYCOSYLASE"/>
    <property type="match status" value="1"/>
</dbReference>
<name>A0A3A5H9I8_9ACTN</name>
<accession>A0A3A5H9I8</accession>
<evidence type="ECO:0000256" key="5">
    <source>
        <dbReference type="HAMAP-Rule" id="MF_00527"/>
    </source>
</evidence>
<dbReference type="NCBIfam" id="TIGR00567">
    <property type="entry name" value="3mg"/>
    <property type="match status" value="1"/>
</dbReference>
<dbReference type="Pfam" id="PF02245">
    <property type="entry name" value="Pur_DNA_glyco"/>
    <property type="match status" value="1"/>
</dbReference>
<keyword evidence="2 5" id="KW-0227">DNA damage</keyword>
<evidence type="ECO:0000256" key="1">
    <source>
        <dbReference type="ARBA" id="ARBA00009232"/>
    </source>
</evidence>
<keyword evidence="3 5" id="KW-0378">Hydrolase</keyword>
<dbReference type="InterPro" id="IPR003180">
    <property type="entry name" value="MPG"/>
</dbReference>
<dbReference type="InterPro" id="IPR011034">
    <property type="entry name" value="Formyl_transferase-like_C_sf"/>
</dbReference>
<comment type="similarity">
    <text evidence="1 5">Belongs to the DNA glycosylase MPG family.</text>
</comment>
<comment type="caution">
    <text evidence="6">The sequence shown here is derived from an EMBL/GenBank/DDBJ whole genome shotgun (WGS) entry which is preliminary data.</text>
</comment>
<dbReference type="NCBIfam" id="NF002003">
    <property type="entry name" value="PRK00802.1-3"/>
    <property type="match status" value="1"/>
</dbReference>
<dbReference type="GO" id="GO:0003905">
    <property type="term" value="F:alkylbase DNA N-glycosylase activity"/>
    <property type="evidence" value="ECO:0007669"/>
    <property type="project" value="InterPro"/>
</dbReference>
<keyword evidence="6" id="KW-0326">Glycosidase</keyword>
<gene>
    <name evidence="6" type="ORF">D4739_14500</name>
</gene>
<evidence type="ECO:0000313" key="6">
    <source>
        <dbReference type="EMBL" id="RJS47309.1"/>
    </source>
</evidence>
<evidence type="ECO:0000256" key="4">
    <source>
        <dbReference type="ARBA" id="ARBA00023204"/>
    </source>
</evidence>